<keyword evidence="4" id="KW-0833">Ubl conjugation pathway</keyword>
<dbReference type="InterPro" id="IPR016073">
    <property type="entry name" value="Skp1_comp_POZ"/>
</dbReference>
<evidence type="ECO:0000256" key="5">
    <source>
        <dbReference type="ARBA" id="ARBA00023242"/>
    </source>
</evidence>
<dbReference type="SUPFAM" id="SSF54695">
    <property type="entry name" value="POZ domain"/>
    <property type="match status" value="1"/>
</dbReference>
<reference evidence="8" key="1">
    <citation type="submission" date="2022-10" db="EMBL/GenBank/DDBJ databases">
        <title>Novel sulphate-reducing endosymbionts in the free-living metamonad Anaeramoeba.</title>
        <authorList>
            <person name="Jerlstrom-Hultqvist J."/>
            <person name="Cepicka I."/>
            <person name="Gallot-Lavallee L."/>
            <person name="Salas-Leiva D."/>
            <person name="Curtis B.A."/>
            <person name="Zahonova K."/>
            <person name="Pipaliya S."/>
            <person name="Dacks J."/>
            <person name="Roger A.J."/>
        </authorList>
    </citation>
    <scope>NUCLEOTIDE SEQUENCE</scope>
    <source>
        <strain evidence="8">BMAN</strain>
    </source>
</reference>
<dbReference type="AlphaFoldDB" id="A0A9Q0RG09"/>
<keyword evidence="5" id="KW-0539">Nucleus</keyword>
<evidence type="ECO:0000256" key="6">
    <source>
        <dbReference type="SAM" id="MobiDB-lite"/>
    </source>
</evidence>
<evidence type="ECO:0000256" key="4">
    <source>
        <dbReference type="ARBA" id="ARBA00022786"/>
    </source>
</evidence>
<dbReference type="SMART" id="SM00512">
    <property type="entry name" value="Skp1"/>
    <property type="match status" value="1"/>
</dbReference>
<evidence type="ECO:0000256" key="2">
    <source>
        <dbReference type="ARBA" id="ARBA00009993"/>
    </source>
</evidence>
<keyword evidence="8" id="KW-0808">Transferase</keyword>
<comment type="subcellular location">
    <subcellularLocation>
        <location evidence="1">Nucleus</location>
    </subcellularLocation>
</comment>
<organism evidence="8 9">
    <name type="scientific">Anaeramoeba ignava</name>
    <name type="common">Anaerobic marine amoeba</name>
    <dbReference type="NCBI Taxonomy" id="1746090"/>
    <lineage>
        <taxon>Eukaryota</taxon>
        <taxon>Metamonada</taxon>
        <taxon>Anaeramoebidae</taxon>
        <taxon>Anaeramoeba</taxon>
    </lineage>
</organism>
<dbReference type="GO" id="GO:0005634">
    <property type="term" value="C:nucleus"/>
    <property type="evidence" value="ECO:0007669"/>
    <property type="project" value="UniProtKB-SubCell"/>
</dbReference>
<dbReference type="InterPro" id="IPR001232">
    <property type="entry name" value="SKP1-like"/>
</dbReference>
<dbReference type="InterPro" id="IPR011333">
    <property type="entry name" value="SKP1/BTB/POZ_sf"/>
</dbReference>
<accession>A0A9Q0RG09</accession>
<dbReference type="Pfam" id="PF03931">
    <property type="entry name" value="Skp1_POZ"/>
    <property type="match status" value="1"/>
</dbReference>
<dbReference type="PANTHER" id="PTHR11165">
    <property type="entry name" value="SKP1"/>
    <property type="match status" value="1"/>
</dbReference>
<dbReference type="InterPro" id="IPR036296">
    <property type="entry name" value="SKP1-like_dim_sf"/>
</dbReference>
<dbReference type="PIRSF" id="PIRSF028729">
    <property type="entry name" value="E3_ubiquit_lig_SCF_Skp"/>
    <property type="match status" value="1"/>
</dbReference>
<dbReference type="EMBL" id="JAPDFW010000054">
    <property type="protein sequence ID" value="KAJ5078268.1"/>
    <property type="molecule type" value="Genomic_DNA"/>
</dbReference>
<dbReference type="Gene3D" id="3.30.710.10">
    <property type="entry name" value="Potassium Channel Kv1.1, Chain A"/>
    <property type="match status" value="1"/>
</dbReference>
<dbReference type="SUPFAM" id="SSF81382">
    <property type="entry name" value="Skp1 dimerisation domain-like"/>
    <property type="match status" value="1"/>
</dbReference>
<feature type="domain" description="SKP1 component POZ" evidence="7">
    <location>
        <begin position="1"/>
        <end position="59"/>
    </location>
</feature>
<dbReference type="FunFam" id="3.30.710.10:FF:000035">
    <property type="entry name" value="Elongin C transcription elongation factor"/>
    <property type="match status" value="1"/>
</dbReference>
<protein>
    <recommendedName>
        <fullName evidence="3">Elongin-C</fullName>
    </recommendedName>
</protein>
<dbReference type="GO" id="GO:0016301">
    <property type="term" value="F:kinase activity"/>
    <property type="evidence" value="ECO:0007669"/>
    <property type="project" value="UniProtKB-KW"/>
</dbReference>
<feature type="region of interest" description="Disordered" evidence="6">
    <location>
        <begin position="63"/>
        <end position="84"/>
    </location>
</feature>
<dbReference type="InterPro" id="IPR016897">
    <property type="entry name" value="SKP1"/>
</dbReference>
<dbReference type="CDD" id="cd18322">
    <property type="entry name" value="BTB_POZ_SKP1"/>
    <property type="match status" value="1"/>
</dbReference>
<evidence type="ECO:0000259" key="7">
    <source>
        <dbReference type="Pfam" id="PF03931"/>
    </source>
</evidence>
<dbReference type="OMA" id="ANMIKGH"/>
<name>A0A9Q0RG09_ANAIG</name>
<gene>
    <name evidence="8" type="ORF">M0811_05056</name>
</gene>
<dbReference type="OrthoDB" id="2342932at2759"/>
<keyword evidence="8" id="KW-0418">Kinase</keyword>
<dbReference type="Proteomes" id="UP001149090">
    <property type="component" value="Unassembled WGS sequence"/>
</dbReference>
<evidence type="ECO:0000313" key="8">
    <source>
        <dbReference type="EMBL" id="KAJ5078268.1"/>
    </source>
</evidence>
<evidence type="ECO:0000256" key="1">
    <source>
        <dbReference type="ARBA" id="ARBA00004123"/>
    </source>
</evidence>
<comment type="caution">
    <text evidence="8">The sequence shown here is derived from an EMBL/GenBank/DDBJ whole genome shotgun (WGS) entry which is preliminary data.</text>
</comment>
<dbReference type="GO" id="GO:0006511">
    <property type="term" value="P:ubiquitin-dependent protein catabolic process"/>
    <property type="evidence" value="ECO:0007669"/>
    <property type="project" value="InterPro"/>
</dbReference>
<sequence length="117" mass="13490">MSVKLISSTGEEFEVEKEIAMMSQTIKNMIETTADDAPVPIPTVKSEILQKVIEFCRYHYEHPSPQKDIDKEKESEKRSDDIEPWDRTFCDVEQPVLFELILAANFLDIKSLLDVTL</sequence>
<proteinExistence type="inferred from homology"/>
<comment type="similarity">
    <text evidence="2">Belongs to the SKP1 family.</text>
</comment>
<keyword evidence="9" id="KW-1185">Reference proteome</keyword>
<evidence type="ECO:0000256" key="3">
    <source>
        <dbReference type="ARBA" id="ARBA00021347"/>
    </source>
</evidence>
<evidence type="ECO:0000313" key="9">
    <source>
        <dbReference type="Proteomes" id="UP001149090"/>
    </source>
</evidence>